<dbReference type="PIRSF" id="PIRSF000498">
    <property type="entry name" value="Riboflavin_syn_A"/>
    <property type="match status" value="1"/>
</dbReference>
<accession>A0A9W7F537</accession>
<dbReference type="AlphaFoldDB" id="A0A9W7F537"/>
<organism evidence="9 10">
    <name type="scientific">Triparma laevis f. longispina</name>
    <dbReference type="NCBI Taxonomy" id="1714387"/>
    <lineage>
        <taxon>Eukaryota</taxon>
        <taxon>Sar</taxon>
        <taxon>Stramenopiles</taxon>
        <taxon>Ochrophyta</taxon>
        <taxon>Bolidophyceae</taxon>
        <taxon>Parmales</taxon>
        <taxon>Triparmaceae</taxon>
        <taxon>Triparma</taxon>
    </lineage>
</organism>
<dbReference type="FunFam" id="2.40.30.20:FF:000003">
    <property type="entry name" value="Riboflavin synthase, alpha subunit"/>
    <property type="match status" value="1"/>
</dbReference>
<protein>
    <recommendedName>
        <fullName evidence="4">Riboflavin synthase</fullName>
        <ecNumber evidence="3">2.5.1.9</ecNumber>
    </recommendedName>
</protein>
<dbReference type="EC" id="2.5.1.9" evidence="3"/>
<dbReference type="NCBIfam" id="NF006767">
    <property type="entry name" value="PRK09289.1"/>
    <property type="match status" value="1"/>
</dbReference>
<gene>
    <name evidence="9" type="ORF">TrLO_g11024</name>
</gene>
<proteinExistence type="predicted"/>
<keyword evidence="6" id="KW-0808">Transferase</keyword>
<dbReference type="GO" id="GO:0009231">
    <property type="term" value="P:riboflavin biosynthetic process"/>
    <property type="evidence" value="ECO:0007669"/>
    <property type="project" value="UniProtKB-KW"/>
</dbReference>
<dbReference type="GO" id="GO:0004746">
    <property type="term" value="F:riboflavin synthase activity"/>
    <property type="evidence" value="ECO:0007669"/>
    <property type="project" value="UniProtKB-EC"/>
</dbReference>
<comment type="function">
    <text evidence="1">Catalyzes the dismutation of two molecules of 6,7-dimethyl-8-ribityllumazine, resulting in the formation of riboflavin and 5-amino-6-(D-ribitylamino)uracil.</text>
</comment>
<sequence>MFTGIVEEMGSVVSLEKRDDMVMWDGSTGEGTELKVKADIMMDGAYLGCSICVSGVCLTATQLDEANQIFAVGLAPETLRKTNLGTLKEGSAVNLERASEIGGRNSGHFVQGHVDGTGTIVDKWVDEDSLFIKVEVPPSLLKYVVPKGFIAIDGTSLTVCEVDYVNNYFTFMLIEYTQKKIVVPLKEVGEQLNLEVDVLGKYAESALAAVTPRIEELEKEVGELKEMIKKLT</sequence>
<reference evidence="10" key="1">
    <citation type="journal article" date="2023" name="Commun. Biol.">
        <title>Genome analysis of Parmales, the sister group of diatoms, reveals the evolutionary specialization of diatoms from phago-mixotrophs to photoautotrophs.</title>
        <authorList>
            <person name="Ban H."/>
            <person name="Sato S."/>
            <person name="Yoshikawa S."/>
            <person name="Yamada K."/>
            <person name="Nakamura Y."/>
            <person name="Ichinomiya M."/>
            <person name="Sato N."/>
            <person name="Blanc-Mathieu R."/>
            <person name="Endo H."/>
            <person name="Kuwata A."/>
            <person name="Ogata H."/>
        </authorList>
    </citation>
    <scope>NUCLEOTIDE SEQUENCE [LARGE SCALE GENOMIC DNA]</scope>
    <source>
        <strain evidence="10">NIES 3700</strain>
    </source>
</reference>
<dbReference type="InterPro" id="IPR026017">
    <property type="entry name" value="Lumazine-bd_dom"/>
</dbReference>
<dbReference type="PANTHER" id="PTHR21098">
    <property type="entry name" value="RIBOFLAVIN SYNTHASE ALPHA CHAIN"/>
    <property type="match status" value="1"/>
</dbReference>
<dbReference type="Proteomes" id="UP001165122">
    <property type="component" value="Unassembled WGS sequence"/>
</dbReference>
<dbReference type="FunFam" id="2.40.30.20:FF:000004">
    <property type="entry name" value="Riboflavin synthase, alpha subunit"/>
    <property type="match status" value="1"/>
</dbReference>
<feature type="domain" description="Lumazine-binding" evidence="8">
    <location>
        <begin position="1"/>
        <end position="108"/>
    </location>
</feature>
<keyword evidence="10" id="KW-1185">Reference proteome</keyword>
<dbReference type="SUPFAM" id="SSF63380">
    <property type="entry name" value="Riboflavin synthase domain-like"/>
    <property type="match status" value="2"/>
</dbReference>
<dbReference type="InterPro" id="IPR017938">
    <property type="entry name" value="Riboflavin_synthase-like_b-brl"/>
</dbReference>
<evidence type="ECO:0000256" key="4">
    <source>
        <dbReference type="ARBA" id="ARBA00013950"/>
    </source>
</evidence>
<comment type="caution">
    <text evidence="9">The sequence shown here is derived from an EMBL/GenBank/DDBJ whole genome shotgun (WGS) entry which is preliminary data.</text>
</comment>
<evidence type="ECO:0000259" key="8">
    <source>
        <dbReference type="PROSITE" id="PS51177"/>
    </source>
</evidence>
<dbReference type="InterPro" id="IPR023366">
    <property type="entry name" value="ATP_synth_asu-like_sf"/>
</dbReference>
<dbReference type="OrthoDB" id="10258924at2759"/>
<evidence type="ECO:0000256" key="6">
    <source>
        <dbReference type="ARBA" id="ARBA00022679"/>
    </source>
</evidence>
<feature type="domain" description="Lumazine-binding" evidence="8">
    <location>
        <begin position="109"/>
        <end position="207"/>
    </location>
</feature>
<dbReference type="Pfam" id="PF00677">
    <property type="entry name" value="Lum_binding"/>
    <property type="match status" value="2"/>
</dbReference>
<keyword evidence="5" id="KW-0686">Riboflavin biosynthesis</keyword>
<evidence type="ECO:0000256" key="1">
    <source>
        <dbReference type="ARBA" id="ARBA00002803"/>
    </source>
</evidence>
<dbReference type="PANTHER" id="PTHR21098:SF0">
    <property type="entry name" value="RIBOFLAVIN SYNTHASE"/>
    <property type="match status" value="1"/>
</dbReference>
<dbReference type="CDD" id="cd00402">
    <property type="entry name" value="Riboflavin_synthase_like"/>
    <property type="match status" value="1"/>
</dbReference>
<evidence type="ECO:0000256" key="2">
    <source>
        <dbReference type="ARBA" id="ARBA00004887"/>
    </source>
</evidence>
<evidence type="ECO:0000256" key="7">
    <source>
        <dbReference type="ARBA" id="ARBA00022737"/>
    </source>
</evidence>
<dbReference type="NCBIfam" id="TIGR00187">
    <property type="entry name" value="ribE"/>
    <property type="match status" value="1"/>
</dbReference>
<dbReference type="PROSITE" id="PS51177">
    <property type="entry name" value="LUMAZINE_BIND"/>
    <property type="match status" value="2"/>
</dbReference>
<evidence type="ECO:0000256" key="3">
    <source>
        <dbReference type="ARBA" id="ARBA00012827"/>
    </source>
</evidence>
<comment type="pathway">
    <text evidence="2">Cofactor biosynthesis; riboflavin biosynthesis; riboflavin from 2-hydroxy-3-oxobutyl phosphate and 5-amino-6-(D-ribitylamino)uracil: step 2/2.</text>
</comment>
<dbReference type="InterPro" id="IPR001783">
    <property type="entry name" value="Lumazine-bd"/>
</dbReference>
<dbReference type="Gene3D" id="2.40.30.20">
    <property type="match status" value="2"/>
</dbReference>
<evidence type="ECO:0000256" key="5">
    <source>
        <dbReference type="ARBA" id="ARBA00022619"/>
    </source>
</evidence>
<evidence type="ECO:0000313" key="10">
    <source>
        <dbReference type="Proteomes" id="UP001165122"/>
    </source>
</evidence>
<keyword evidence="7" id="KW-0677">Repeat</keyword>
<name>A0A9W7F537_9STRA</name>
<evidence type="ECO:0000313" key="9">
    <source>
        <dbReference type="EMBL" id="GMI03835.1"/>
    </source>
</evidence>
<dbReference type="EMBL" id="BRXW01000063">
    <property type="protein sequence ID" value="GMI03835.1"/>
    <property type="molecule type" value="Genomic_DNA"/>
</dbReference>